<dbReference type="Proteomes" id="UP001374803">
    <property type="component" value="Chromosome"/>
</dbReference>
<gene>
    <name evidence="2" type="ORF">LVJ94_35645</name>
</gene>
<comment type="similarity">
    <text evidence="1">Belongs to the UPF0102 family.</text>
</comment>
<dbReference type="EMBL" id="CP089983">
    <property type="protein sequence ID" value="WXB02238.1"/>
    <property type="molecule type" value="Genomic_DNA"/>
</dbReference>
<dbReference type="InterPro" id="IPR011335">
    <property type="entry name" value="Restrct_endonuc-II-like"/>
</dbReference>
<dbReference type="PANTHER" id="PTHR34039:SF1">
    <property type="entry name" value="UPF0102 PROTEIN YRAN"/>
    <property type="match status" value="1"/>
</dbReference>
<evidence type="ECO:0000256" key="1">
    <source>
        <dbReference type="ARBA" id="ARBA00006738"/>
    </source>
</evidence>
<evidence type="ECO:0000313" key="3">
    <source>
        <dbReference type="Proteomes" id="UP001374803"/>
    </source>
</evidence>
<protein>
    <submittedName>
        <fullName evidence="2">YraN family protein</fullName>
    </submittedName>
</protein>
<sequence>MQAQGFDIAARNLRLGHLEIDIVGLRDGLAVLVEVRTRGATAYEKPLASVAGKKRMRLLHAADRLWRGHLSKRPDVARMRIDVAGVTFSPDGSPHVEYIPGAITA</sequence>
<dbReference type="SUPFAM" id="SSF52980">
    <property type="entry name" value="Restriction endonuclease-like"/>
    <property type="match status" value="1"/>
</dbReference>
<reference evidence="2" key="1">
    <citation type="submission" date="2021-12" db="EMBL/GenBank/DDBJ databases">
        <title>Discovery of the Pendulisporaceae a myxobacterial family with distinct sporulation behavior and unique specialized metabolism.</title>
        <authorList>
            <person name="Garcia R."/>
            <person name="Popoff A."/>
            <person name="Bader C.D."/>
            <person name="Loehr J."/>
            <person name="Walesch S."/>
            <person name="Walt C."/>
            <person name="Boldt J."/>
            <person name="Bunk B."/>
            <person name="Haeckl F.J.F.P.J."/>
            <person name="Gunesch A.P."/>
            <person name="Birkelbach J."/>
            <person name="Nuebel U."/>
            <person name="Pietschmann T."/>
            <person name="Bach T."/>
            <person name="Mueller R."/>
        </authorList>
    </citation>
    <scope>NUCLEOTIDE SEQUENCE</scope>
    <source>
        <strain evidence="2">MSr11367</strain>
    </source>
</reference>
<dbReference type="Pfam" id="PF02021">
    <property type="entry name" value="UPF0102"/>
    <property type="match status" value="1"/>
</dbReference>
<dbReference type="InterPro" id="IPR003509">
    <property type="entry name" value="UPF0102_YraN-like"/>
</dbReference>
<keyword evidence="3" id="KW-1185">Reference proteome</keyword>
<accession>A0ABZ2KUE5</accession>
<name>A0ABZ2KUE5_9BACT</name>
<dbReference type="PANTHER" id="PTHR34039">
    <property type="entry name" value="UPF0102 PROTEIN YRAN"/>
    <property type="match status" value="1"/>
</dbReference>
<organism evidence="2 3">
    <name type="scientific">Pendulispora rubella</name>
    <dbReference type="NCBI Taxonomy" id="2741070"/>
    <lineage>
        <taxon>Bacteria</taxon>
        <taxon>Pseudomonadati</taxon>
        <taxon>Myxococcota</taxon>
        <taxon>Myxococcia</taxon>
        <taxon>Myxococcales</taxon>
        <taxon>Sorangiineae</taxon>
        <taxon>Pendulisporaceae</taxon>
        <taxon>Pendulispora</taxon>
    </lineage>
</organism>
<dbReference type="InterPro" id="IPR011856">
    <property type="entry name" value="tRNA_endonuc-like_dom_sf"/>
</dbReference>
<proteinExistence type="inferred from homology"/>
<dbReference type="Gene3D" id="3.40.1350.10">
    <property type="match status" value="1"/>
</dbReference>
<evidence type="ECO:0000313" key="2">
    <source>
        <dbReference type="EMBL" id="WXB02238.1"/>
    </source>
</evidence>